<dbReference type="STRING" id="886738.Nlim_0795"/>
<proteinExistence type="predicted"/>
<accession>F3KJY6</accession>
<sequence>MKTDSRIVISIDKQFYSDNDEIRIHVWFNHNFYTYATLTILSPTGIKIDSSGLKTDVNTTETFAFTCGGQFMFENGCYTIRVECDNVVSETMFEYYNSKNRFNPRVIK</sequence>
<dbReference type="AlphaFoldDB" id="F3KJY6"/>
<dbReference type="Proteomes" id="UP000004348">
    <property type="component" value="Chromosome"/>
</dbReference>
<comment type="caution">
    <text evidence="1">The sequence shown here is derived from an EMBL/GenBank/DDBJ whole genome shotgun (WGS) entry which is preliminary data.</text>
</comment>
<gene>
    <name evidence="1" type="ORF">Nlim_0795</name>
</gene>
<organism evidence="1">
    <name type="scientific">Candidatus Nitrosarchaeum limnium SFB1</name>
    <dbReference type="NCBI Taxonomy" id="886738"/>
    <lineage>
        <taxon>Archaea</taxon>
        <taxon>Nitrososphaerota</taxon>
        <taxon>Nitrososphaeria</taxon>
        <taxon>Nitrosopumilales</taxon>
        <taxon>Nitrosopumilaceae</taxon>
        <taxon>Nitrosarchaeum</taxon>
    </lineage>
</organism>
<dbReference type="HOGENOM" id="CLU_2190914_0_0_2"/>
<evidence type="ECO:0000313" key="1">
    <source>
        <dbReference type="EMBL" id="EGG42350.1"/>
    </source>
</evidence>
<name>F3KJY6_9ARCH</name>
<reference evidence="1" key="1">
    <citation type="journal article" date="2011" name="PLoS ONE">
        <title>Genome of a low-salinity ammonia-oxidizing archaeon determined by single-cell and metagenomic analysis.</title>
        <authorList>
            <person name="Blainey P.C."/>
            <person name="Mosier A.C."/>
            <person name="Potanina A."/>
            <person name="Francis C.A."/>
            <person name="Quake S.R."/>
        </authorList>
    </citation>
    <scope>NUCLEOTIDE SEQUENCE [LARGE SCALE GENOMIC DNA]</scope>
    <source>
        <strain evidence="1">SFB1</strain>
    </source>
</reference>
<dbReference type="EMBL" id="AEGP01000030">
    <property type="protein sequence ID" value="EGG42350.1"/>
    <property type="molecule type" value="Genomic_DNA"/>
</dbReference>
<protein>
    <submittedName>
        <fullName evidence="1">Uncharacterized protein</fullName>
    </submittedName>
</protein>